<keyword evidence="2" id="KW-1185">Reference proteome</keyword>
<dbReference type="RefSeq" id="WP_182810699.1">
    <property type="nucleotide sequence ID" value="NZ_JACJFM010000038.1"/>
</dbReference>
<accession>A0A839IWU9</accession>
<dbReference type="Pfam" id="PF11066">
    <property type="entry name" value="DUF2867"/>
    <property type="match status" value="1"/>
</dbReference>
<dbReference type="InterPro" id="IPR021295">
    <property type="entry name" value="DUF2867"/>
</dbReference>
<sequence length="167" mass="19014">MNTKDEAETPVYKVRVADLPLQSGLFERMAPADFVDCYCVQSELSPRQAANIITNFPWWARFLIRVRNFLTMPFGLSSDGPAAEDKVGFFPVESESSKELIAGFNDKHLNFRISVMSLQGQVFLATWVHINNVAGWLYFKTILPFHILIARNALVRVGMHTDFSDKR</sequence>
<evidence type="ECO:0000313" key="1">
    <source>
        <dbReference type="EMBL" id="MBB1488929.1"/>
    </source>
</evidence>
<proteinExistence type="predicted"/>
<dbReference type="Proteomes" id="UP000565262">
    <property type="component" value="Unassembled WGS sequence"/>
</dbReference>
<evidence type="ECO:0000313" key="2">
    <source>
        <dbReference type="Proteomes" id="UP000565262"/>
    </source>
</evidence>
<dbReference type="AlphaFoldDB" id="A0A839IWU9"/>
<gene>
    <name evidence="1" type="ORF">H4O21_20170</name>
</gene>
<comment type="caution">
    <text evidence="1">The sequence shown here is derived from an EMBL/GenBank/DDBJ whole genome shotgun (WGS) entry which is preliminary data.</text>
</comment>
<reference evidence="1 2" key="1">
    <citation type="submission" date="2020-08" db="EMBL/GenBank/DDBJ databases">
        <title>Oceanospirillum sp. nov. isolated from marine sediment.</title>
        <authorList>
            <person name="Ji X."/>
        </authorList>
    </citation>
    <scope>NUCLEOTIDE SEQUENCE [LARGE SCALE GENOMIC DNA]</scope>
    <source>
        <strain evidence="1 2">D5</strain>
    </source>
</reference>
<name>A0A839IWU9_9GAMM</name>
<protein>
    <submittedName>
        <fullName evidence="1">DUF2867 domain-containing protein</fullName>
    </submittedName>
</protein>
<organism evidence="1 2">
    <name type="scientific">Oceanospirillum sediminis</name>
    <dbReference type="NCBI Taxonomy" id="2760088"/>
    <lineage>
        <taxon>Bacteria</taxon>
        <taxon>Pseudomonadati</taxon>
        <taxon>Pseudomonadota</taxon>
        <taxon>Gammaproteobacteria</taxon>
        <taxon>Oceanospirillales</taxon>
        <taxon>Oceanospirillaceae</taxon>
        <taxon>Oceanospirillum</taxon>
    </lineage>
</organism>
<dbReference type="EMBL" id="JACJFM010000038">
    <property type="protein sequence ID" value="MBB1488929.1"/>
    <property type="molecule type" value="Genomic_DNA"/>
</dbReference>